<dbReference type="EMBL" id="MRCU01000003">
    <property type="protein sequence ID" value="RKK23397.1"/>
    <property type="molecule type" value="Genomic_DNA"/>
</dbReference>
<organism evidence="1">
    <name type="scientific">Fusarium oxysporum f. sp. cepae</name>
    <dbReference type="NCBI Taxonomy" id="396571"/>
    <lineage>
        <taxon>Eukaryota</taxon>
        <taxon>Fungi</taxon>
        <taxon>Dikarya</taxon>
        <taxon>Ascomycota</taxon>
        <taxon>Pezizomycotina</taxon>
        <taxon>Sordariomycetes</taxon>
        <taxon>Hypocreomycetidae</taxon>
        <taxon>Hypocreales</taxon>
        <taxon>Nectriaceae</taxon>
        <taxon>Fusarium</taxon>
        <taxon>Fusarium oxysporum species complex</taxon>
    </lineage>
</organism>
<protein>
    <submittedName>
        <fullName evidence="1">Uncharacterized protein</fullName>
    </submittedName>
</protein>
<reference evidence="1" key="1">
    <citation type="journal article" date="2018" name="Sci. Rep.">
        <title>Characterisation of pathogen-specific regions and novel effector candidates in Fusarium oxysporum f. sp. cepae.</title>
        <authorList>
            <person name="Armitage A.D."/>
            <person name="Taylor A."/>
            <person name="Sobczyk M.K."/>
            <person name="Baxter L."/>
            <person name="Greenfield B.P."/>
            <person name="Bates H.J."/>
            <person name="Wilson F."/>
            <person name="Jackson A.C."/>
            <person name="Ott S."/>
            <person name="Harrison R.J."/>
            <person name="Clarkson J.P."/>
        </authorList>
    </citation>
    <scope>NUCLEOTIDE SEQUENCE [LARGE SCALE GENOMIC DNA]</scope>
    <source>
        <strain evidence="1">FoC_Fus2</strain>
    </source>
</reference>
<sequence length="60" mass="6552">MSLNLPSLAPTKVGTFISKAPRFFKTVFDVHIYCLTWGTAITVGAKVPKLRNSSNLPNTT</sequence>
<evidence type="ECO:0000313" key="1">
    <source>
        <dbReference type="EMBL" id="RKK23397.1"/>
    </source>
</evidence>
<dbReference type="Proteomes" id="UP000270866">
    <property type="component" value="Chromosome 5"/>
</dbReference>
<dbReference type="AlphaFoldDB" id="A0A3L6NWJ2"/>
<name>A0A3L6NWJ2_FUSOX</name>
<proteinExistence type="predicted"/>
<comment type="caution">
    <text evidence="1">The sequence shown here is derived from an EMBL/GenBank/DDBJ whole genome shotgun (WGS) entry which is preliminary data.</text>
</comment>
<gene>
    <name evidence="1" type="ORF">BFJ65_g5965</name>
</gene>
<accession>A0A3L6NWJ2</accession>